<proteinExistence type="predicted"/>
<sequence>MADQFHTVNSFCGSQTLTLEALVANLDGRCGLVGEGDLAVVECCFFHRNIRQQNLGNCFGNHRNRSGSVRHGDGVLATALVQLAAVTCTAQTLQELAVGFIEDRELVVTLGFGTEDRTSTNNGNLNADGLATQVTVLAELDVDVLHVIAELRELLNLVVHVFFQAFGDLDIAAVDVDFHDHSLQVGGLYRVRLDPVRGFDSNAVPLSIF</sequence>
<dbReference type="KEGG" id="rmu:RMDY18_06700"/>
<protein>
    <submittedName>
        <fullName evidence="1">RNA-binding protein</fullName>
    </submittedName>
</protein>
<organism evidence="1 2">
    <name type="scientific">Rothia mucilaginosa (strain DY-18)</name>
    <name type="common">Stomatococcus mucilaginosus</name>
    <dbReference type="NCBI Taxonomy" id="680646"/>
    <lineage>
        <taxon>Bacteria</taxon>
        <taxon>Bacillati</taxon>
        <taxon>Actinomycetota</taxon>
        <taxon>Actinomycetes</taxon>
        <taxon>Micrococcales</taxon>
        <taxon>Micrococcaceae</taxon>
        <taxon>Rothia</taxon>
    </lineage>
</organism>
<dbReference type="AlphaFoldDB" id="D2NS76"/>
<reference evidence="1 2" key="2">
    <citation type="journal article" date="2010" name="J Osaka Dent Univ">
        <title>Isolation and identification of Rothia mucilaginosa from persistent apical periodontitis lesions.</title>
        <authorList>
            <person name="Yamane K."/>
            <person name="Yoshida M."/>
            <person name="Fujihira T."/>
            <person name="Baba T."/>
            <person name="Tsuji N."/>
            <person name="Hayashi H."/>
            <person name="Sugimori C."/>
            <person name="Yamanaka T."/>
            <person name="Mashimo C."/>
            <person name="Nambu T."/>
            <person name="Kawai H."/>
            <person name="Fukushima H."/>
        </authorList>
    </citation>
    <scope>NUCLEOTIDE SEQUENCE [LARGE SCALE GENOMIC DNA]</scope>
    <source>
        <strain evidence="1 2">DY-18</strain>
    </source>
</reference>
<keyword evidence="2" id="KW-1185">Reference proteome</keyword>
<evidence type="ECO:0000313" key="2">
    <source>
        <dbReference type="Proteomes" id="UP000001883"/>
    </source>
</evidence>
<reference evidence="1 2" key="3">
    <citation type="journal article" date="2010" name="Sequencing">
        <title>Complete Genome Sequence of Rothia mucilaginosa DY-18: A Clinical Isolate with Dense Meshwork-Like Structures from a Persistent Apical Periodontitis Lesion.</title>
        <authorList>
            <person name="Yamane K."/>
            <person name="Nambu T."/>
            <person name="Yamanaka T."/>
            <person name="Mashimo C."/>
            <person name="Sugimori C."/>
            <person name="Leung K.-P."/>
            <person name="Fukushima H."/>
        </authorList>
    </citation>
    <scope>NUCLEOTIDE SEQUENCE [LARGE SCALE GENOMIC DNA]</scope>
    <source>
        <strain evidence="1 2">DY-18</strain>
    </source>
</reference>
<accession>D2NS76</accession>
<dbReference type="Proteomes" id="UP000001883">
    <property type="component" value="Chromosome"/>
</dbReference>
<gene>
    <name evidence="1" type="ordered locus">RMDY18_06700</name>
</gene>
<evidence type="ECO:0000313" key="1">
    <source>
        <dbReference type="EMBL" id="BAI64502.1"/>
    </source>
</evidence>
<dbReference type="EMBL" id="AP011540">
    <property type="protein sequence ID" value="BAI64502.1"/>
    <property type="molecule type" value="Genomic_DNA"/>
</dbReference>
<name>D2NS76_ROTMD</name>
<dbReference type="HOGENOM" id="CLU_1314620_0_0_11"/>
<reference evidence="2" key="1">
    <citation type="submission" date="2009-07" db="EMBL/GenBank/DDBJ databases">
        <title>Complete genome sequence of Rothia mucilaginosa DJ.</title>
        <authorList>
            <person name="Yamane K."/>
            <person name="Nambu T."/>
            <person name="Mashimo C."/>
            <person name="Sugimori C."/>
            <person name="Yamanaka T."/>
            <person name="Leung K."/>
            <person name="Fukushima H."/>
        </authorList>
    </citation>
    <scope>NUCLEOTIDE SEQUENCE [LARGE SCALE GENOMIC DNA]</scope>
    <source>
        <strain evidence="2">DY-18</strain>
    </source>
</reference>